<evidence type="ECO:0000256" key="8">
    <source>
        <dbReference type="ARBA" id="ARBA00035528"/>
    </source>
</evidence>
<dbReference type="InterPro" id="IPR000589">
    <property type="entry name" value="Ribosomal_uS15"/>
</dbReference>
<evidence type="ECO:0000256" key="1">
    <source>
        <dbReference type="ARBA" id="ARBA00004173"/>
    </source>
</evidence>
<evidence type="ECO:0000313" key="10">
    <source>
        <dbReference type="EMBL" id="KAK3877155.1"/>
    </source>
</evidence>
<dbReference type="EMBL" id="JAWQEG010001714">
    <property type="protein sequence ID" value="KAK3877155.1"/>
    <property type="molecule type" value="Genomic_DNA"/>
</dbReference>
<evidence type="ECO:0000256" key="9">
    <source>
        <dbReference type="RuleBase" id="RU003919"/>
    </source>
</evidence>
<evidence type="ECO:0000256" key="2">
    <source>
        <dbReference type="ARBA" id="ARBA00008434"/>
    </source>
</evidence>
<dbReference type="GO" id="GO:0003735">
    <property type="term" value="F:structural constituent of ribosome"/>
    <property type="evidence" value="ECO:0007669"/>
    <property type="project" value="InterPro"/>
</dbReference>
<keyword evidence="4 9" id="KW-0689">Ribosomal protein</keyword>
<dbReference type="GO" id="GO:0032543">
    <property type="term" value="P:mitochondrial translation"/>
    <property type="evidence" value="ECO:0007669"/>
    <property type="project" value="TreeGrafter"/>
</dbReference>
<sequence>MSLRVLMGRIWAVNGRKSVAVGSNNGNLTRTQLLLVGDDVRHETRCGYAMRQELTETGIIWRRPEHVPAWHPRKSGELKTPTPPDLTRLRMDVLPAASMMEEVNEVTQQLLSLKFARSSEHSKVEKHDVLCQIRRHKYDCGSIEARIGMLTVKIRRLQDKMFICKKNAQERVHLQDTIDRRSRLLRKLRNHDYKRFEWLVEKLEILHRPFPDPTERRSRKISLRKLVQLYGKDLQEKRLAEYQEALEKKKEPFLKEKTETLRWIAETEASLGVPISVSVPGEETEESDTQEK</sequence>
<protein>
    <recommendedName>
        <fullName evidence="7">Small ribosomal subunit protein uS15m</fullName>
    </recommendedName>
    <alternativeName>
        <fullName evidence="8">28S ribosomal protein S15, mitochondrial</fullName>
    </alternativeName>
</protein>
<keyword evidence="11" id="KW-1185">Reference proteome</keyword>
<keyword evidence="3" id="KW-0809">Transit peptide</keyword>
<dbReference type="SUPFAM" id="SSF47060">
    <property type="entry name" value="S15/NS1 RNA-binding domain"/>
    <property type="match status" value="1"/>
</dbReference>
<reference evidence="10" key="1">
    <citation type="submission" date="2023-10" db="EMBL/GenBank/DDBJ databases">
        <title>Genome assemblies of two species of porcelain crab, Petrolisthes cinctipes and Petrolisthes manimaculis (Anomura: Porcellanidae).</title>
        <authorList>
            <person name="Angst P."/>
        </authorList>
    </citation>
    <scope>NUCLEOTIDE SEQUENCE</scope>
    <source>
        <strain evidence="10">PB745_01</strain>
        <tissue evidence="10">Gill</tissue>
    </source>
</reference>
<dbReference type="InterPro" id="IPR052137">
    <property type="entry name" value="uS15_ribosomal"/>
</dbReference>
<evidence type="ECO:0000256" key="3">
    <source>
        <dbReference type="ARBA" id="ARBA00022946"/>
    </source>
</evidence>
<gene>
    <name evidence="10" type="ORF">Pcinc_018110</name>
</gene>
<dbReference type="InterPro" id="IPR009068">
    <property type="entry name" value="uS15_NS1_RNA-bd_sf"/>
</dbReference>
<organism evidence="10 11">
    <name type="scientific">Petrolisthes cinctipes</name>
    <name type="common">Flat porcelain crab</name>
    <dbReference type="NCBI Taxonomy" id="88211"/>
    <lineage>
        <taxon>Eukaryota</taxon>
        <taxon>Metazoa</taxon>
        <taxon>Ecdysozoa</taxon>
        <taxon>Arthropoda</taxon>
        <taxon>Crustacea</taxon>
        <taxon>Multicrustacea</taxon>
        <taxon>Malacostraca</taxon>
        <taxon>Eumalacostraca</taxon>
        <taxon>Eucarida</taxon>
        <taxon>Decapoda</taxon>
        <taxon>Pleocyemata</taxon>
        <taxon>Anomura</taxon>
        <taxon>Galatheoidea</taxon>
        <taxon>Porcellanidae</taxon>
        <taxon>Petrolisthes</taxon>
    </lineage>
</organism>
<evidence type="ECO:0000256" key="5">
    <source>
        <dbReference type="ARBA" id="ARBA00023128"/>
    </source>
</evidence>
<accession>A0AAE1FMS9</accession>
<dbReference type="GO" id="GO:0003723">
    <property type="term" value="F:RNA binding"/>
    <property type="evidence" value="ECO:0007669"/>
    <property type="project" value="TreeGrafter"/>
</dbReference>
<dbReference type="PANTHER" id="PTHR46685">
    <property type="entry name" value="28S RIBOSOMAL PROTEIN S15, MITOCHONDRIAL"/>
    <property type="match status" value="1"/>
</dbReference>
<name>A0AAE1FMS9_PETCI</name>
<dbReference type="SMART" id="SM01387">
    <property type="entry name" value="Ribosomal_S15"/>
    <property type="match status" value="1"/>
</dbReference>
<dbReference type="PANTHER" id="PTHR46685:SF1">
    <property type="entry name" value="SMALL RIBOSOMAL SUBUNIT PROTEIN US15M"/>
    <property type="match status" value="1"/>
</dbReference>
<comment type="caution">
    <text evidence="10">The sequence shown here is derived from an EMBL/GenBank/DDBJ whole genome shotgun (WGS) entry which is preliminary data.</text>
</comment>
<keyword evidence="6 9" id="KW-0687">Ribonucleoprotein</keyword>
<dbReference type="Proteomes" id="UP001286313">
    <property type="component" value="Unassembled WGS sequence"/>
</dbReference>
<dbReference type="AlphaFoldDB" id="A0AAE1FMS9"/>
<dbReference type="Pfam" id="PF00312">
    <property type="entry name" value="Ribosomal_S15"/>
    <property type="match status" value="1"/>
</dbReference>
<dbReference type="GO" id="GO:0005763">
    <property type="term" value="C:mitochondrial small ribosomal subunit"/>
    <property type="evidence" value="ECO:0007669"/>
    <property type="project" value="TreeGrafter"/>
</dbReference>
<proteinExistence type="inferred from homology"/>
<evidence type="ECO:0000256" key="6">
    <source>
        <dbReference type="ARBA" id="ARBA00023274"/>
    </source>
</evidence>
<comment type="subcellular location">
    <subcellularLocation>
        <location evidence="1">Mitochondrion</location>
    </subcellularLocation>
</comment>
<dbReference type="Gene3D" id="1.10.287.10">
    <property type="entry name" value="S15/NS1, RNA-binding"/>
    <property type="match status" value="1"/>
</dbReference>
<evidence type="ECO:0000313" key="11">
    <source>
        <dbReference type="Proteomes" id="UP001286313"/>
    </source>
</evidence>
<evidence type="ECO:0000256" key="4">
    <source>
        <dbReference type="ARBA" id="ARBA00022980"/>
    </source>
</evidence>
<evidence type="ECO:0000256" key="7">
    <source>
        <dbReference type="ARBA" id="ARBA00035249"/>
    </source>
</evidence>
<keyword evidence="5" id="KW-0496">Mitochondrion</keyword>
<comment type="similarity">
    <text evidence="2 9">Belongs to the universal ribosomal protein uS15 family.</text>
</comment>